<evidence type="ECO:0000256" key="4">
    <source>
        <dbReference type="ARBA" id="ARBA00023270"/>
    </source>
</evidence>
<dbReference type="GO" id="GO:0009264">
    <property type="term" value="P:deoxyribonucleotide catabolic process"/>
    <property type="evidence" value="ECO:0007669"/>
    <property type="project" value="UniProtKB-UniRule"/>
</dbReference>
<dbReference type="GO" id="GO:0005737">
    <property type="term" value="C:cytoplasm"/>
    <property type="evidence" value="ECO:0007669"/>
    <property type="project" value="UniProtKB-SubCell"/>
</dbReference>
<dbReference type="Gene3D" id="3.20.20.70">
    <property type="entry name" value="Aldolase class I"/>
    <property type="match status" value="1"/>
</dbReference>
<evidence type="ECO:0000256" key="2">
    <source>
        <dbReference type="ARBA" id="ARBA00022490"/>
    </source>
</evidence>
<dbReference type="GO" id="GO:0016052">
    <property type="term" value="P:carbohydrate catabolic process"/>
    <property type="evidence" value="ECO:0007669"/>
    <property type="project" value="TreeGrafter"/>
</dbReference>
<dbReference type="CDD" id="cd00959">
    <property type="entry name" value="DeoC"/>
    <property type="match status" value="1"/>
</dbReference>
<accession>A0A2M8L7U6</accession>
<evidence type="ECO:0000256" key="5">
    <source>
        <dbReference type="ARBA" id="ARBA00048791"/>
    </source>
</evidence>
<comment type="function">
    <text evidence="6 7">Catalyzes a reversible aldol reaction between acetaldehyde and D-glyceraldehyde 3-phosphate to generate 2-deoxy-D-ribose 5-phosphate.</text>
</comment>
<dbReference type="PANTHER" id="PTHR10889">
    <property type="entry name" value="DEOXYRIBOSE-PHOSPHATE ALDOLASE"/>
    <property type="match status" value="1"/>
</dbReference>
<dbReference type="SUPFAM" id="SSF51569">
    <property type="entry name" value="Aldolase"/>
    <property type="match status" value="1"/>
</dbReference>
<evidence type="ECO:0000256" key="6">
    <source>
        <dbReference type="ARBA" id="ARBA00056337"/>
    </source>
</evidence>
<name>A0A2M8L7U6_9BACT</name>
<comment type="catalytic activity">
    <reaction evidence="5 7">
        <text>2-deoxy-D-ribose 5-phosphate = D-glyceraldehyde 3-phosphate + acetaldehyde</text>
        <dbReference type="Rhea" id="RHEA:12821"/>
        <dbReference type="ChEBI" id="CHEBI:15343"/>
        <dbReference type="ChEBI" id="CHEBI:59776"/>
        <dbReference type="ChEBI" id="CHEBI:62877"/>
        <dbReference type="EC" id="4.1.2.4"/>
    </reaction>
</comment>
<dbReference type="EMBL" id="PFEM01000006">
    <property type="protein sequence ID" value="PJE70315.1"/>
    <property type="molecule type" value="Genomic_DNA"/>
</dbReference>
<dbReference type="NCBIfam" id="TIGR00126">
    <property type="entry name" value="deoC"/>
    <property type="match status" value="1"/>
</dbReference>
<dbReference type="SMART" id="SM01133">
    <property type="entry name" value="DeoC"/>
    <property type="match status" value="1"/>
</dbReference>
<dbReference type="PIRSF" id="PIRSF001357">
    <property type="entry name" value="DeoC"/>
    <property type="match status" value="1"/>
</dbReference>
<gene>
    <name evidence="7 8" type="primary">deoC</name>
    <name evidence="8" type="ORF">COU97_00385</name>
</gene>
<protein>
    <recommendedName>
        <fullName evidence="7">Deoxyribose-phosphate aldolase</fullName>
        <shortName evidence="7">DERA</shortName>
        <ecNumber evidence="7">4.1.2.4</ecNumber>
    </recommendedName>
    <alternativeName>
        <fullName evidence="7">2-deoxy-D-ribose 5-phosphate aldolase</fullName>
    </alternativeName>
    <alternativeName>
        <fullName evidence="7">Phosphodeoxyriboaldolase</fullName>
        <shortName evidence="7">Deoxyriboaldolase</shortName>
    </alternativeName>
</protein>
<evidence type="ECO:0000313" key="8">
    <source>
        <dbReference type="EMBL" id="PJE70315.1"/>
    </source>
</evidence>
<dbReference type="UniPathway" id="UPA00002">
    <property type="reaction ID" value="UER00468"/>
</dbReference>
<feature type="active site" description="Proton donor/acceptor" evidence="7">
    <location>
        <position position="186"/>
    </location>
</feature>
<proteinExistence type="inferred from homology"/>
<evidence type="ECO:0000313" key="9">
    <source>
        <dbReference type="Proteomes" id="UP000231579"/>
    </source>
</evidence>
<keyword evidence="2 7" id="KW-0963">Cytoplasm</keyword>
<dbReference type="InterPro" id="IPR028581">
    <property type="entry name" value="DeoC_typeI"/>
</dbReference>
<dbReference type="AlphaFoldDB" id="A0A2M8L7U6"/>
<evidence type="ECO:0000256" key="3">
    <source>
        <dbReference type="ARBA" id="ARBA00023239"/>
    </source>
</evidence>
<organism evidence="8 9">
    <name type="scientific">Candidatus Shapirobacteria bacterium CG10_big_fil_rev_8_21_14_0_10_48_15</name>
    <dbReference type="NCBI Taxonomy" id="1974484"/>
    <lineage>
        <taxon>Bacteria</taxon>
        <taxon>Candidatus Shapironibacteriota</taxon>
    </lineage>
</organism>
<comment type="pathway">
    <text evidence="7">Carbohydrate degradation; 2-deoxy-D-ribose 1-phosphate degradation; D-glyceraldehyde 3-phosphate and acetaldehyde from 2-deoxy-alpha-D-ribose 1-phosphate: step 2/2.</text>
</comment>
<dbReference type="InterPro" id="IPR013785">
    <property type="entry name" value="Aldolase_TIM"/>
</dbReference>
<comment type="caution">
    <text evidence="8">The sequence shown here is derived from an EMBL/GenBank/DDBJ whole genome shotgun (WGS) entry which is preliminary data.</text>
</comment>
<evidence type="ECO:0000256" key="7">
    <source>
        <dbReference type="HAMAP-Rule" id="MF_00114"/>
    </source>
</evidence>
<dbReference type="InterPro" id="IPR002915">
    <property type="entry name" value="DeoC/FbaB/LacD_aldolase"/>
</dbReference>
<dbReference type="EC" id="4.1.2.4" evidence="7"/>
<evidence type="ECO:0000256" key="1">
    <source>
        <dbReference type="ARBA" id="ARBA00010936"/>
    </source>
</evidence>
<dbReference type="GO" id="GO:0006018">
    <property type="term" value="P:2-deoxyribose 1-phosphate catabolic process"/>
    <property type="evidence" value="ECO:0007669"/>
    <property type="project" value="UniProtKB-UniRule"/>
</dbReference>
<dbReference type="PANTHER" id="PTHR10889:SF1">
    <property type="entry name" value="DEOXYRIBOSE-PHOSPHATE ALDOLASE"/>
    <property type="match status" value="1"/>
</dbReference>
<dbReference type="FunFam" id="3.20.20.70:FF:000044">
    <property type="entry name" value="Deoxyribose-phosphate aldolase"/>
    <property type="match status" value="1"/>
</dbReference>
<keyword evidence="3 7" id="KW-0456">Lyase</keyword>
<keyword evidence="4 7" id="KW-0704">Schiff base</keyword>
<feature type="active site" description="Schiff-base intermediate with acetaldehyde" evidence="7">
    <location>
        <position position="157"/>
    </location>
</feature>
<dbReference type="HAMAP" id="MF_00114">
    <property type="entry name" value="DeoC_type1"/>
    <property type="match status" value="1"/>
</dbReference>
<dbReference type="Pfam" id="PF01791">
    <property type="entry name" value="DeoC"/>
    <property type="match status" value="1"/>
</dbReference>
<sequence>MNAKTLAKYLDFANHRQDATPEQIRQLCQKVKQYGFNSAFVNPCYVALAHDLLFGKAAVGTVVSFPLGQDQTDLKILTAMEATRRGAGELDVSMNIGWFKAGQHDQVLEEMKAVVTAVKSLPQKPLVKFIIETGCLDVVQIQEAAQLVWQSGADFVKICSGMGPRGASLEDVKLVRTVVGDKIKVKVAGGIHNLPQALAFIEAGADRIGTSKAVEIVEALSK</sequence>
<reference evidence="9" key="1">
    <citation type="submission" date="2017-09" db="EMBL/GenBank/DDBJ databases">
        <title>Depth-based differentiation of microbial function through sediment-hosted aquifers and enrichment of novel symbionts in the deep terrestrial subsurface.</title>
        <authorList>
            <person name="Probst A.J."/>
            <person name="Ladd B."/>
            <person name="Jarett J.K."/>
            <person name="Geller-Mcgrath D.E."/>
            <person name="Sieber C.M.K."/>
            <person name="Emerson J.B."/>
            <person name="Anantharaman K."/>
            <person name="Thomas B.C."/>
            <person name="Malmstrom R."/>
            <person name="Stieglmeier M."/>
            <person name="Klingl A."/>
            <person name="Woyke T."/>
            <person name="Ryan C.M."/>
            <person name="Banfield J.F."/>
        </authorList>
    </citation>
    <scope>NUCLEOTIDE SEQUENCE [LARGE SCALE GENOMIC DNA]</scope>
</reference>
<dbReference type="Proteomes" id="UP000231579">
    <property type="component" value="Unassembled WGS sequence"/>
</dbReference>
<dbReference type="GO" id="GO:0004139">
    <property type="term" value="F:deoxyribose-phosphate aldolase activity"/>
    <property type="evidence" value="ECO:0007669"/>
    <property type="project" value="UniProtKB-UniRule"/>
</dbReference>
<comment type="subcellular location">
    <subcellularLocation>
        <location evidence="7">Cytoplasm</location>
    </subcellularLocation>
</comment>
<feature type="active site" description="Proton donor/acceptor" evidence="7">
    <location>
        <position position="91"/>
    </location>
</feature>
<comment type="similarity">
    <text evidence="1 7">Belongs to the DeoC/FbaB aldolase family. DeoC type 1 subfamily.</text>
</comment>
<dbReference type="InterPro" id="IPR011343">
    <property type="entry name" value="DeoC"/>
</dbReference>